<evidence type="ECO:0000256" key="6">
    <source>
        <dbReference type="ARBA" id="ARBA00022512"/>
    </source>
</evidence>
<sequence length="411" mass="43482">MQSKFFIYAAIALLISSASAAPKSSTASAADAPSSSVASVTSAAPATTTPTSGSFTFKNTYPSAVGPLPVDPEWLKLVNFTQVPGAPYKLQAGVGPVNPTPGQNTYCSWTFTQCIRPDDITFCPTKGDWGLTYDDGPSQFSPKLYDFLDTLNQKVTLYLIGSNVIQYPDLVQRAFKAGHHIAIHTWTHSYLTTLSNEQIIAEFKWTERAIKEVIGVSPRYVRPPYGDVDDRVRNIAHQLGFVVNIWNKDTLDWSLAESKTFQAAWIDNNVTAWIAEAPNATTGSISLEHDIYSPTVDVAIKILPILKNTFNVVPVPVCLKDQTPYKEAVTYSLSGNGPAPAAASSGSSGNATATGGSPGPVSVAAASAGSAVPSASVNSTTKPSAASTSFDTKTMVMGVAAVMLSLAVVGF</sequence>
<evidence type="ECO:0000256" key="17">
    <source>
        <dbReference type="ARBA" id="ARBA00023288"/>
    </source>
</evidence>
<evidence type="ECO:0000256" key="13">
    <source>
        <dbReference type="ARBA" id="ARBA00023136"/>
    </source>
</evidence>
<dbReference type="PROSITE" id="PS51677">
    <property type="entry name" value="NODB"/>
    <property type="match status" value="1"/>
</dbReference>
<comment type="caution">
    <text evidence="24">The sequence shown here is derived from an EMBL/GenBank/DDBJ whole genome shotgun (WGS) entry which is preliminary data.</text>
</comment>
<evidence type="ECO:0000313" key="24">
    <source>
        <dbReference type="EMBL" id="RUP43656.1"/>
    </source>
</evidence>
<dbReference type="Proteomes" id="UP000268093">
    <property type="component" value="Unassembled WGS sequence"/>
</dbReference>
<dbReference type="GO" id="GO:0009272">
    <property type="term" value="P:fungal-type cell wall biogenesis"/>
    <property type="evidence" value="ECO:0007669"/>
    <property type="project" value="UniProtKB-ARBA"/>
</dbReference>
<evidence type="ECO:0000256" key="20">
    <source>
        <dbReference type="ARBA" id="ARBA00024056"/>
    </source>
</evidence>
<dbReference type="EC" id="3.5.1.41" evidence="20"/>
<dbReference type="GO" id="GO:0000272">
    <property type="term" value="P:polysaccharide catabolic process"/>
    <property type="evidence" value="ECO:0007669"/>
    <property type="project" value="UniProtKB-KW"/>
</dbReference>
<dbReference type="OrthoDB" id="407355at2759"/>
<reference evidence="24 25" key="1">
    <citation type="journal article" date="2018" name="New Phytol.">
        <title>Phylogenomics of Endogonaceae and evolution of mycorrhizas within Mucoromycota.</title>
        <authorList>
            <person name="Chang Y."/>
            <person name="Desiro A."/>
            <person name="Na H."/>
            <person name="Sandor L."/>
            <person name="Lipzen A."/>
            <person name="Clum A."/>
            <person name="Barry K."/>
            <person name="Grigoriev I.V."/>
            <person name="Martin F.M."/>
            <person name="Stajich J.E."/>
            <person name="Smith M.E."/>
            <person name="Bonito G."/>
            <person name="Spatafora J.W."/>
        </authorList>
    </citation>
    <scope>NUCLEOTIDE SEQUENCE [LARGE SCALE GENOMIC DNA]</scope>
    <source>
        <strain evidence="24 25">GMNB39</strain>
    </source>
</reference>
<evidence type="ECO:0000256" key="12">
    <source>
        <dbReference type="ARBA" id="ARBA00023024"/>
    </source>
</evidence>
<keyword evidence="5" id="KW-1003">Cell membrane</keyword>
<dbReference type="GO" id="GO:0046872">
    <property type="term" value="F:metal ion binding"/>
    <property type="evidence" value="ECO:0007669"/>
    <property type="project" value="UniProtKB-KW"/>
</dbReference>
<keyword evidence="14" id="KW-0325">Glycoprotein</keyword>
<keyword evidence="12" id="KW-0146">Chitin degradation</keyword>
<evidence type="ECO:0000256" key="1">
    <source>
        <dbReference type="ARBA" id="ARBA00001941"/>
    </source>
</evidence>
<feature type="domain" description="NodB homology" evidence="23">
    <location>
        <begin position="127"/>
        <end position="315"/>
    </location>
</feature>
<keyword evidence="6" id="KW-0134">Cell wall</keyword>
<keyword evidence="16" id="KW-0170">Cobalt</keyword>
<evidence type="ECO:0000256" key="7">
    <source>
        <dbReference type="ARBA" id="ARBA00022525"/>
    </source>
</evidence>
<organism evidence="24 25">
    <name type="scientific">Jimgerdemannia flammicorona</name>
    <dbReference type="NCBI Taxonomy" id="994334"/>
    <lineage>
        <taxon>Eukaryota</taxon>
        <taxon>Fungi</taxon>
        <taxon>Fungi incertae sedis</taxon>
        <taxon>Mucoromycota</taxon>
        <taxon>Mucoromycotina</taxon>
        <taxon>Endogonomycetes</taxon>
        <taxon>Endogonales</taxon>
        <taxon>Endogonaceae</taxon>
        <taxon>Jimgerdemannia</taxon>
    </lineage>
</organism>
<dbReference type="SUPFAM" id="SSF88713">
    <property type="entry name" value="Glycoside hydrolase/deacetylase"/>
    <property type="match status" value="1"/>
</dbReference>
<gene>
    <name evidence="24" type="ORF">BC936DRAFT_136898</name>
</gene>
<comment type="subcellular location">
    <subcellularLocation>
        <location evidence="3">Cell membrane</location>
        <topology evidence="3">Lipid-anchor</topology>
        <topology evidence="3">GPI-anchor</topology>
    </subcellularLocation>
    <subcellularLocation>
        <location evidence="2">Secreted</location>
        <location evidence="2">Cell wall</location>
    </subcellularLocation>
</comment>
<keyword evidence="10 22" id="KW-0732">Signal</keyword>
<dbReference type="GO" id="GO:0004099">
    <property type="term" value="F:chitin deacetylase activity"/>
    <property type="evidence" value="ECO:0007669"/>
    <property type="project" value="UniProtKB-EC"/>
</dbReference>
<dbReference type="AlphaFoldDB" id="A0A433CYJ0"/>
<dbReference type="FunFam" id="3.20.20.370:FF:000004">
    <property type="entry name" value="Related to Chitin deacetylase"/>
    <property type="match status" value="1"/>
</dbReference>
<comment type="catalytic activity">
    <reaction evidence="21">
        <text>[(1-&gt;4)-N-acetyl-beta-D-glucosaminyl](n) + n H2O = chitosan + n acetate</text>
        <dbReference type="Rhea" id="RHEA:10464"/>
        <dbReference type="Rhea" id="RHEA-COMP:9593"/>
        <dbReference type="Rhea" id="RHEA-COMP:9597"/>
        <dbReference type="ChEBI" id="CHEBI:15377"/>
        <dbReference type="ChEBI" id="CHEBI:17029"/>
        <dbReference type="ChEBI" id="CHEBI:30089"/>
        <dbReference type="ChEBI" id="CHEBI:57704"/>
        <dbReference type="EC" id="3.5.1.41"/>
    </reaction>
    <physiologicalReaction direction="left-to-right" evidence="21">
        <dbReference type="Rhea" id="RHEA:10465"/>
    </physiologicalReaction>
</comment>
<keyword evidence="17" id="KW-0449">Lipoprotein</keyword>
<dbReference type="GO" id="GO:0071555">
    <property type="term" value="P:cell wall organization"/>
    <property type="evidence" value="ECO:0007669"/>
    <property type="project" value="UniProtKB-KW"/>
</dbReference>
<keyword evidence="8" id="KW-0336">GPI-anchor</keyword>
<evidence type="ECO:0000256" key="11">
    <source>
        <dbReference type="ARBA" id="ARBA00022801"/>
    </source>
</evidence>
<evidence type="ECO:0000256" key="22">
    <source>
        <dbReference type="SAM" id="SignalP"/>
    </source>
</evidence>
<dbReference type="GO" id="GO:0006032">
    <property type="term" value="P:chitin catabolic process"/>
    <property type="evidence" value="ECO:0007669"/>
    <property type="project" value="UniProtKB-KW"/>
</dbReference>
<keyword evidence="19" id="KW-0624">Polysaccharide degradation</keyword>
<dbReference type="InterPro" id="IPR002509">
    <property type="entry name" value="NODB_dom"/>
</dbReference>
<dbReference type="Gene3D" id="3.20.20.370">
    <property type="entry name" value="Glycoside hydrolase/deacetylase"/>
    <property type="match status" value="1"/>
</dbReference>
<name>A0A433CYJ0_9FUNG</name>
<proteinExistence type="inferred from homology"/>
<evidence type="ECO:0000256" key="5">
    <source>
        <dbReference type="ARBA" id="ARBA00022475"/>
    </source>
</evidence>
<dbReference type="PANTHER" id="PTHR10587:SF133">
    <property type="entry name" value="CHITIN DEACETYLASE 1-RELATED"/>
    <property type="match status" value="1"/>
</dbReference>
<dbReference type="PANTHER" id="PTHR10587">
    <property type="entry name" value="GLYCOSYL TRANSFERASE-RELATED"/>
    <property type="match status" value="1"/>
</dbReference>
<evidence type="ECO:0000259" key="23">
    <source>
        <dbReference type="PROSITE" id="PS51677"/>
    </source>
</evidence>
<evidence type="ECO:0000256" key="15">
    <source>
        <dbReference type="ARBA" id="ARBA00023277"/>
    </source>
</evidence>
<evidence type="ECO:0000256" key="2">
    <source>
        <dbReference type="ARBA" id="ARBA00004191"/>
    </source>
</evidence>
<dbReference type="GO" id="GO:0005886">
    <property type="term" value="C:plasma membrane"/>
    <property type="evidence" value="ECO:0007669"/>
    <property type="project" value="UniProtKB-SubCell"/>
</dbReference>
<evidence type="ECO:0000256" key="18">
    <source>
        <dbReference type="ARBA" id="ARBA00023316"/>
    </source>
</evidence>
<evidence type="ECO:0000256" key="19">
    <source>
        <dbReference type="ARBA" id="ARBA00023326"/>
    </source>
</evidence>
<evidence type="ECO:0000256" key="8">
    <source>
        <dbReference type="ARBA" id="ARBA00022622"/>
    </source>
</evidence>
<comment type="similarity">
    <text evidence="4">Belongs to the polysaccharide deacetylase family.</text>
</comment>
<evidence type="ECO:0000313" key="25">
    <source>
        <dbReference type="Proteomes" id="UP000268093"/>
    </source>
</evidence>
<comment type="cofactor">
    <cofactor evidence="1">
        <name>Co(2+)</name>
        <dbReference type="ChEBI" id="CHEBI:48828"/>
    </cofactor>
</comment>
<evidence type="ECO:0000256" key="10">
    <source>
        <dbReference type="ARBA" id="ARBA00022729"/>
    </source>
</evidence>
<keyword evidence="18" id="KW-0961">Cell wall biogenesis/degradation</keyword>
<protein>
    <recommendedName>
        <fullName evidence="20">chitin deacetylase</fullName>
        <ecNumber evidence="20">3.5.1.41</ecNumber>
    </recommendedName>
</protein>
<keyword evidence="15" id="KW-0119">Carbohydrate metabolism</keyword>
<evidence type="ECO:0000256" key="4">
    <source>
        <dbReference type="ARBA" id="ARBA00010973"/>
    </source>
</evidence>
<feature type="chain" id="PRO_5019384676" description="chitin deacetylase" evidence="22">
    <location>
        <begin position="21"/>
        <end position="411"/>
    </location>
</feature>
<evidence type="ECO:0000256" key="9">
    <source>
        <dbReference type="ARBA" id="ARBA00022723"/>
    </source>
</evidence>
<dbReference type="InterPro" id="IPR011330">
    <property type="entry name" value="Glyco_hydro/deAcase_b/a-brl"/>
</dbReference>
<keyword evidence="7" id="KW-0964">Secreted</keyword>
<keyword evidence="25" id="KW-1185">Reference proteome</keyword>
<accession>A0A433CYJ0</accession>
<evidence type="ECO:0000256" key="14">
    <source>
        <dbReference type="ARBA" id="ARBA00023180"/>
    </source>
</evidence>
<evidence type="ECO:0000256" key="21">
    <source>
        <dbReference type="ARBA" id="ARBA00048494"/>
    </source>
</evidence>
<dbReference type="GO" id="GO:0098552">
    <property type="term" value="C:side of membrane"/>
    <property type="evidence" value="ECO:0007669"/>
    <property type="project" value="UniProtKB-KW"/>
</dbReference>
<keyword evidence="9" id="KW-0479">Metal-binding</keyword>
<dbReference type="InterPro" id="IPR050248">
    <property type="entry name" value="Polysacc_deacetylase_ArnD"/>
</dbReference>
<evidence type="ECO:0000256" key="16">
    <source>
        <dbReference type="ARBA" id="ARBA00023285"/>
    </source>
</evidence>
<evidence type="ECO:0000256" key="3">
    <source>
        <dbReference type="ARBA" id="ARBA00004609"/>
    </source>
</evidence>
<keyword evidence="11" id="KW-0378">Hydrolase</keyword>
<feature type="signal peptide" evidence="22">
    <location>
        <begin position="1"/>
        <end position="20"/>
    </location>
</feature>
<dbReference type="Pfam" id="PF01522">
    <property type="entry name" value="Polysacc_deac_1"/>
    <property type="match status" value="1"/>
</dbReference>
<keyword evidence="13" id="KW-0472">Membrane</keyword>
<dbReference type="EMBL" id="RBNI01010555">
    <property type="protein sequence ID" value="RUP43656.1"/>
    <property type="molecule type" value="Genomic_DNA"/>
</dbReference>